<sequence>MKRYTIKTNYLKTIDWLNGKIVDWVSAGQQYSLDGEKKQLAQYHYAFNFDGSITSPDGQYAFVFKRLGTKGLLLKMVSYFGKLTAPIIVQKAMSIPRRFLFLIM</sequence>
<protein>
    <submittedName>
        <fullName evidence="1">Uncharacterized protein</fullName>
    </submittedName>
</protein>
<reference evidence="1 2" key="1">
    <citation type="journal article" date="2017" name="Curr. Microbiol.">
        <title>Mucilaginibacter ginsenosidivorans sp. nov., Isolated from Soil of Ginseng Field.</title>
        <authorList>
            <person name="Kim M.M."/>
            <person name="Siddiqi M.Z."/>
            <person name="Im W.T."/>
        </authorList>
    </citation>
    <scope>NUCLEOTIDE SEQUENCE [LARGE SCALE GENOMIC DNA]</scope>
    <source>
        <strain evidence="1 2">Gsoil 3017</strain>
    </source>
</reference>
<dbReference type="EMBL" id="CP042436">
    <property type="protein sequence ID" value="QEC61028.1"/>
    <property type="molecule type" value="Genomic_DNA"/>
</dbReference>
<evidence type="ECO:0000313" key="2">
    <source>
        <dbReference type="Proteomes" id="UP000321479"/>
    </source>
</evidence>
<organism evidence="1 2">
    <name type="scientific">Mucilaginibacter ginsenosidivorans</name>
    <dbReference type="NCBI Taxonomy" id="398053"/>
    <lineage>
        <taxon>Bacteria</taxon>
        <taxon>Pseudomonadati</taxon>
        <taxon>Bacteroidota</taxon>
        <taxon>Sphingobacteriia</taxon>
        <taxon>Sphingobacteriales</taxon>
        <taxon>Sphingobacteriaceae</taxon>
        <taxon>Mucilaginibacter</taxon>
    </lineage>
</organism>
<dbReference type="KEGG" id="mgin:FRZ54_00020"/>
<evidence type="ECO:0000313" key="1">
    <source>
        <dbReference type="EMBL" id="QEC61028.1"/>
    </source>
</evidence>
<dbReference type="RefSeq" id="WP_147029607.1">
    <property type="nucleotide sequence ID" value="NZ_CP042436.1"/>
</dbReference>
<dbReference type="AlphaFoldDB" id="A0A5B8UQC2"/>
<proteinExistence type="predicted"/>
<keyword evidence="2" id="KW-1185">Reference proteome</keyword>
<accession>A0A5B8UQC2</accession>
<gene>
    <name evidence="1" type="ORF">FRZ54_00020</name>
</gene>
<dbReference type="Proteomes" id="UP000321479">
    <property type="component" value="Chromosome"/>
</dbReference>
<name>A0A5B8UQC2_9SPHI</name>
<dbReference type="OrthoDB" id="9765809at2"/>